<dbReference type="GO" id="GO:0017004">
    <property type="term" value="P:cytochrome complex assembly"/>
    <property type="evidence" value="ECO:0007669"/>
    <property type="project" value="UniProtKB-KW"/>
</dbReference>
<keyword evidence="6" id="KW-0413">Isomerase</keyword>
<dbReference type="CDD" id="cd02966">
    <property type="entry name" value="TlpA_like_family"/>
    <property type="match status" value="1"/>
</dbReference>
<evidence type="ECO:0000313" key="7">
    <source>
        <dbReference type="Proteomes" id="UP000198657"/>
    </source>
</evidence>
<dbReference type="InterPro" id="IPR000866">
    <property type="entry name" value="AhpC/TSA"/>
</dbReference>
<feature type="domain" description="Thioredoxin" evidence="5">
    <location>
        <begin position="47"/>
        <end position="188"/>
    </location>
</feature>
<dbReference type="GO" id="GO:0016209">
    <property type="term" value="F:antioxidant activity"/>
    <property type="evidence" value="ECO:0007669"/>
    <property type="project" value="InterPro"/>
</dbReference>
<sequence length="189" mass="21419">MEPKKSKKSTIQNIIFIVLIALLLFSPVGTFVKVQLNRLIAFSTKTIAITDQKMLSTYQWQLLDATGKTVSLEAYKGKIVFINFWATWCPPCIAEMPSIQKLYANYQDKMVFLFVTTDSFEKANAFMIKENLTLPVYQSVTNPPLEMESSTIPATYLIDQSGNVIVAKIGTANWNSDSFREKLDELLKK</sequence>
<dbReference type="AlphaFoldDB" id="A0A1H8KYF4"/>
<keyword evidence="7" id="KW-1185">Reference proteome</keyword>
<name>A0A1H8KYF4_9FLAO</name>
<keyword evidence="3" id="KW-1015">Disulfide bond</keyword>
<dbReference type="PROSITE" id="PS51352">
    <property type="entry name" value="THIOREDOXIN_2"/>
    <property type="match status" value="1"/>
</dbReference>
<dbReference type="OrthoDB" id="9815205at2"/>
<keyword evidence="4" id="KW-0676">Redox-active center</keyword>
<dbReference type="SUPFAM" id="SSF52833">
    <property type="entry name" value="Thioredoxin-like"/>
    <property type="match status" value="1"/>
</dbReference>
<organism evidence="6 7">
    <name type="scientific">Flavobacterium sinopsychrotolerans</name>
    <dbReference type="NCBI Taxonomy" id="604089"/>
    <lineage>
        <taxon>Bacteria</taxon>
        <taxon>Pseudomonadati</taxon>
        <taxon>Bacteroidota</taxon>
        <taxon>Flavobacteriia</taxon>
        <taxon>Flavobacteriales</taxon>
        <taxon>Flavobacteriaceae</taxon>
        <taxon>Flavobacterium</taxon>
    </lineage>
</organism>
<dbReference type="InterPro" id="IPR036249">
    <property type="entry name" value="Thioredoxin-like_sf"/>
</dbReference>
<evidence type="ECO:0000256" key="4">
    <source>
        <dbReference type="ARBA" id="ARBA00023284"/>
    </source>
</evidence>
<keyword evidence="2" id="KW-0201">Cytochrome c-type biogenesis</keyword>
<dbReference type="GO" id="GO:0016491">
    <property type="term" value="F:oxidoreductase activity"/>
    <property type="evidence" value="ECO:0007669"/>
    <property type="project" value="InterPro"/>
</dbReference>
<accession>A0A1H8KYF4</accession>
<dbReference type="RefSeq" id="WP_091168245.1">
    <property type="nucleotide sequence ID" value="NZ_CBCSFM010000002.1"/>
</dbReference>
<protein>
    <submittedName>
        <fullName evidence="6">Thiol-disulfide isomerase or thioredoxin</fullName>
    </submittedName>
</protein>
<dbReference type="PANTHER" id="PTHR42852">
    <property type="entry name" value="THIOL:DISULFIDE INTERCHANGE PROTEIN DSBE"/>
    <property type="match status" value="1"/>
</dbReference>
<dbReference type="STRING" id="604089.SAMN04487942_1423"/>
<evidence type="ECO:0000256" key="2">
    <source>
        <dbReference type="ARBA" id="ARBA00022748"/>
    </source>
</evidence>
<dbReference type="Pfam" id="PF00578">
    <property type="entry name" value="AhpC-TSA"/>
    <property type="match status" value="1"/>
</dbReference>
<dbReference type="InterPro" id="IPR050553">
    <property type="entry name" value="Thioredoxin_ResA/DsbE_sf"/>
</dbReference>
<evidence type="ECO:0000313" key="6">
    <source>
        <dbReference type="EMBL" id="SEN97927.1"/>
    </source>
</evidence>
<dbReference type="InterPro" id="IPR013766">
    <property type="entry name" value="Thioredoxin_domain"/>
</dbReference>
<comment type="subcellular location">
    <subcellularLocation>
        <location evidence="1">Cell envelope</location>
    </subcellularLocation>
</comment>
<dbReference type="GO" id="GO:0030313">
    <property type="term" value="C:cell envelope"/>
    <property type="evidence" value="ECO:0007669"/>
    <property type="project" value="UniProtKB-SubCell"/>
</dbReference>
<dbReference type="Gene3D" id="3.40.30.10">
    <property type="entry name" value="Glutaredoxin"/>
    <property type="match status" value="1"/>
</dbReference>
<dbReference type="EMBL" id="FODN01000002">
    <property type="protein sequence ID" value="SEN97927.1"/>
    <property type="molecule type" value="Genomic_DNA"/>
</dbReference>
<evidence type="ECO:0000256" key="3">
    <source>
        <dbReference type="ARBA" id="ARBA00023157"/>
    </source>
</evidence>
<dbReference type="PANTHER" id="PTHR42852:SF6">
    <property type="entry name" value="THIOL:DISULFIDE INTERCHANGE PROTEIN DSBE"/>
    <property type="match status" value="1"/>
</dbReference>
<gene>
    <name evidence="6" type="ORF">SAMN04487942_1423</name>
</gene>
<proteinExistence type="predicted"/>
<dbReference type="Proteomes" id="UP000198657">
    <property type="component" value="Unassembled WGS sequence"/>
</dbReference>
<reference evidence="7" key="1">
    <citation type="submission" date="2016-10" db="EMBL/GenBank/DDBJ databases">
        <authorList>
            <person name="Varghese N."/>
            <person name="Submissions S."/>
        </authorList>
    </citation>
    <scope>NUCLEOTIDE SEQUENCE [LARGE SCALE GENOMIC DNA]</scope>
    <source>
        <strain evidence="7">CGMCC 1.8704</strain>
    </source>
</reference>
<dbReference type="GO" id="GO:0016853">
    <property type="term" value="F:isomerase activity"/>
    <property type="evidence" value="ECO:0007669"/>
    <property type="project" value="UniProtKB-KW"/>
</dbReference>
<evidence type="ECO:0000256" key="1">
    <source>
        <dbReference type="ARBA" id="ARBA00004196"/>
    </source>
</evidence>
<evidence type="ECO:0000259" key="5">
    <source>
        <dbReference type="PROSITE" id="PS51352"/>
    </source>
</evidence>